<evidence type="ECO:0000256" key="2">
    <source>
        <dbReference type="ARBA" id="ARBA00022448"/>
    </source>
</evidence>
<dbReference type="InterPro" id="IPR002293">
    <property type="entry name" value="AA/rel_permease1"/>
</dbReference>
<feature type="transmembrane region" description="Helical" evidence="7">
    <location>
        <begin position="210"/>
        <end position="228"/>
    </location>
</feature>
<evidence type="ECO:0000313" key="8">
    <source>
        <dbReference type="EMBL" id="PRW60680.1"/>
    </source>
</evidence>
<keyword evidence="2" id="KW-0813">Transport</keyword>
<dbReference type="GO" id="GO:0006865">
    <property type="term" value="P:amino acid transport"/>
    <property type="evidence" value="ECO:0007669"/>
    <property type="project" value="InterPro"/>
</dbReference>
<feature type="transmembrane region" description="Helical" evidence="7">
    <location>
        <begin position="401"/>
        <end position="419"/>
    </location>
</feature>
<evidence type="ECO:0000256" key="4">
    <source>
        <dbReference type="ARBA" id="ARBA00022989"/>
    </source>
</evidence>
<organism evidence="8 9">
    <name type="scientific">Chlorella sorokiniana</name>
    <name type="common">Freshwater green alga</name>
    <dbReference type="NCBI Taxonomy" id="3076"/>
    <lineage>
        <taxon>Eukaryota</taxon>
        <taxon>Viridiplantae</taxon>
        <taxon>Chlorophyta</taxon>
        <taxon>core chlorophytes</taxon>
        <taxon>Trebouxiophyceae</taxon>
        <taxon>Chlorellales</taxon>
        <taxon>Chlorellaceae</taxon>
        <taxon>Chlorella clade</taxon>
        <taxon>Chlorella</taxon>
    </lineage>
</organism>
<dbReference type="PANTHER" id="PTHR45649:SF26">
    <property type="entry name" value="OS04G0435100 PROTEIN"/>
    <property type="match status" value="1"/>
</dbReference>
<feature type="transmembrane region" description="Helical" evidence="7">
    <location>
        <begin position="248"/>
        <end position="269"/>
    </location>
</feature>
<dbReference type="GO" id="GO:0022857">
    <property type="term" value="F:transmembrane transporter activity"/>
    <property type="evidence" value="ECO:0007669"/>
    <property type="project" value="InterPro"/>
</dbReference>
<dbReference type="GO" id="GO:0016020">
    <property type="term" value="C:membrane"/>
    <property type="evidence" value="ECO:0007669"/>
    <property type="project" value="UniProtKB-SubCell"/>
</dbReference>
<gene>
    <name evidence="8" type="ORF">C2E21_0818</name>
</gene>
<dbReference type="Proteomes" id="UP000239899">
    <property type="component" value="Unassembled WGS sequence"/>
</dbReference>
<evidence type="ECO:0000256" key="5">
    <source>
        <dbReference type="ARBA" id="ARBA00023136"/>
    </source>
</evidence>
<protein>
    <submittedName>
        <fullName evidence="8">Amino-acid permease BAT1-like protein</fullName>
    </submittedName>
</protein>
<sequence length="564" mass="60685">MSGSFGDEAGQVPDSTKDSASVALSKGEADDEAMLRSMGYKQELKRSLNGFQNFAISFTVVSVLTGLTGLYGLGLTYGGPVAVIWGWPLVSFFTLCVALSMAEICSAYPTSGALYFWSAKLAGARWAPLASWVTGWFNLLGQWAVTAGIDFTLASFLSTIILCGTGGANGGGWVATQAQLLGIYAATLVCHGLLNTFANSILGFLNGISVVWHVVGTFAFMIALLCVAPTHQSASYVFTEFSKPDVGIGSSALIFMLGLLMSAFTLTGYDASAHLTEETKSASKSGPRGIIMTVVVSFVVGWMYLLSLTFSIQDPANLFSSDSVTGGTYATAQVIWDAFAARYGDGKRSIALMVVPLMGQFFCGMASVTSNSRMLYAFSRDGAVPGHRWWHHLNPRTKTPVNAVWLSVLIAFILGLPVLDSTMVFTAVTSIATVGLYISYVIPSFLRITIYRKSFQRGPFHLGVLSIPIGMVAVTWVIFLTVIFVLPTAYPVTKENLNYAGVAVAVVLIFSLGWWFLPFGLGARHWFKGPQTQFHTSDSAYFDLQPAQDDTVLETIGKRMPVVV</sequence>
<dbReference type="Pfam" id="PF13520">
    <property type="entry name" value="AA_permease_2"/>
    <property type="match status" value="1"/>
</dbReference>
<feature type="transmembrane region" description="Helical" evidence="7">
    <location>
        <begin position="143"/>
        <end position="168"/>
    </location>
</feature>
<dbReference type="OrthoDB" id="3257095at2759"/>
<feature type="transmembrane region" description="Helical" evidence="7">
    <location>
        <begin position="497"/>
        <end position="517"/>
    </location>
</feature>
<dbReference type="PANTHER" id="PTHR45649">
    <property type="entry name" value="AMINO-ACID PERMEASE BAT1"/>
    <property type="match status" value="1"/>
</dbReference>
<dbReference type="AlphaFoldDB" id="A0A2P6U2Z0"/>
<dbReference type="Gene3D" id="1.20.1740.10">
    <property type="entry name" value="Amino acid/polyamine transporter I"/>
    <property type="match status" value="1"/>
</dbReference>
<accession>A0A2P6U2Z0</accession>
<evidence type="ECO:0000256" key="3">
    <source>
        <dbReference type="ARBA" id="ARBA00022692"/>
    </source>
</evidence>
<keyword evidence="3 7" id="KW-0812">Transmembrane</keyword>
<evidence type="ECO:0000313" key="9">
    <source>
        <dbReference type="Proteomes" id="UP000239899"/>
    </source>
</evidence>
<keyword evidence="9" id="KW-1185">Reference proteome</keyword>
<evidence type="ECO:0000256" key="7">
    <source>
        <dbReference type="SAM" id="Phobius"/>
    </source>
</evidence>
<comment type="caution">
    <text evidence="8">The sequence shown here is derived from an EMBL/GenBank/DDBJ whole genome shotgun (WGS) entry which is preliminary data.</text>
</comment>
<reference evidence="8 9" key="1">
    <citation type="journal article" date="2018" name="Plant J.">
        <title>Genome sequences of Chlorella sorokiniana UTEX 1602 and Micractinium conductrix SAG 241.80: implications to maltose excretion by a green alga.</title>
        <authorList>
            <person name="Arriola M.B."/>
            <person name="Velmurugan N."/>
            <person name="Zhang Y."/>
            <person name="Plunkett M.H."/>
            <person name="Hondzo H."/>
            <person name="Barney B.M."/>
        </authorList>
    </citation>
    <scope>NUCLEOTIDE SEQUENCE [LARGE SCALE GENOMIC DNA]</scope>
    <source>
        <strain evidence="9">UTEX 1602</strain>
    </source>
</reference>
<dbReference type="PROSITE" id="PS00218">
    <property type="entry name" value="AMINO_ACID_PERMEASE_1"/>
    <property type="match status" value="1"/>
</dbReference>
<feature type="transmembrane region" description="Helical" evidence="7">
    <location>
        <begin position="462"/>
        <end position="485"/>
    </location>
</feature>
<feature type="transmembrane region" description="Helical" evidence="7">
    <location>
        <begin position="425"/>
        <end position="450"/>
    </location>
</feature>
<comment type="subcellular location">
    <subcellularLocation>
        <location evidence="1">Membrane</location>
        <topology evidence="1">Multi-pass membrane protein</topology>
    </subcellularLocation>
</comment>
<dbReference type="PIRSF" id="PIRSF006060">
    <property type="entry name" value="AA_transporter"/>
    <property type="match status" value="1"/>
</dbReference>
<keyword evidence="4 7" id="KW-1133">Transmembrane helix</keyword>
<proteinExistence type="predicted"/>
<feature type="transmembrane region" description="Helical" evidence="7">
    <location>
        <begin position="83"/>
        <end position="102"/>
    </location>
</feature>
<name>A0A2P6U2Z0_CHLSO</name>
<feature type="transmembrane region" description="Helical" evidence="7">
    <location>
        <begin position="54"/>
        <end position="77"/>
    </location>
</feature>
<evidence type="ECO:0000256" key="6">
    <source>
        <dbReference type="SAM" id="MobiDB-lite"/>
    </source>
</evidence>
<feature type="transmembrane region" description="Helical" evidence="7">
    <location>
        <begin position="180"/>
        <end position="198"/>
    </location>
</feature>
<feature type="transmembrane region" description="Helical" evidence="7">
    <location>
        <begin position="114"/>
        <end position="137"/>
    </location>
</feature>
<keyword evidence="5 7" id="KW-0472">Membrane</keyword>
<dbReference type="EMBL" id="LHPG02000002">
    <property type="protein sequence ID" value="PRW60680.1"/>
    <property type="molecule type" value="Genomic_DNA"/>
</dbReference>
<feature type="region of interest" description="Disordered" evidence="6">
    <location>
        <begin position="1"/>
        <end position="21"/>
    </location>
</feature>
<dbReference type="InterPro" id="IPR004840">
    <property type="entry name" value="Amino_acid_permease_CS"/>
</dbReference>
<dbReference type="STRING" id="3076.A0A2P6U2Z0"/>
<feature type="transmembrane region" description="Helical" evidence="7">
    <location>
        <begin position="289"/>
        <end position="310"/>
    </location>
</feature>
<evidence type="ECO:0000256" key="1">
    <source>
        <dbReference type="ARBA" id="ARBA00004141"/>
    </source>
</evidence>